<evidence type="ECO:0000259" key="2">
    <source>
        <dbReference type="Pfam" id="PF01370"/>
    </source>
</evidence>
<dbReference type="RefSeq" id="WP_284239048.1">
    <property type="nucleotide sequence ID" value="NZ_BSSQ01000011.1"/>
</dbReference>
<dbReference type="CDD" id="cd08946">
    <property type="entry name" value="SDR_e"/>
    <property type="match status" value="1"/>
</dbReference>
<reference evidence="3 4" key="1">
    <citation type="submission" date="2023-03" db="EMBL/GenBank/DDBJ databases">
        <title>Draft genome sequence of the bacteria which degrade cell wall of Tricholomamatutake.</title>
        <authorList>
            <person name="Konishi Y."/>
            <person name="Fukuta Y."/>
            <person name="Shirasaka N."/>
        </authorList>
    </citation>
    <scope>NUCLEOTIDE SEQUENCE [LARGE SCALE GENOMIC DNA]</scope>
    <source>
        <strain evidence="4">mu1</strain>
    </source>
</reference>
<feature type="domain" description="NAD-dependent epimerase/dehydratase" evidence="2">
    <location>
        <begin position="6"/>
        <end position="33"/>
    </location>
</feature>
<keyword evidence="4" id="KW-1185">Reference proteome</keyword>
<comment type="caution">
    <text evidence="3">The sequence shown here is derived from an EMBL/GenBank/DDBJ whole genome shotgun (WGS) entry which is preliminary data.</text>
</comment>
<dbReference type="SUPFAM" id="SSF51735">
    <property type="entry name" value="NAD(P)-binding Rossmann-fold domains"/>
    <property type="match status" value="1"/>
</dbReference>
<comment type="similarity">
    <text evidence="1">Belongs to the NAD(P)-dependent epimerase/dehydratase family.</text>
</comment>
<proteinExistence type="inferred from homology"/>
<evidence type="ECO:0000313" key="4">
    <source>
        <dbReference type="Proteomes" id="UP001157114"/>
    </source>
</evidence>
<organism evidence="3 4">
    <name type="scientific">Paenibacillus glycanilyticus</name>
    <dbReference type="NCBI Taxonomy" id="126569"/>
    <lineage>
        <taxon>Bacteria</taxon>
        <taxon>Bacillati</taxon>
        <taxon>Bacillota</taxon>
        <taxon>Bacilli</taxon>
        <taxon>Bacillales</taxon>
        <taxon>Paenibacillaceae</taxon>
        <taxon>Paenibacillus</taxon>
    </lineage>
</organism>
<dbReference type="Proteomes" id="UP001157114">
    <property type="component" value="Unassembled WGS sequence"/>
</dbReference>
<name>A0ABQ6GCE5_9BACL</name>
<evidence type="ECO:0000313" key="3">
    <source>
        <dbReference type="EMBL" id="GLX68307.1"/>
    </source>
</evidence>
<dbReference type="InterPro" id="IPR001509">
    <property type="entry name" value="Epimerase_deHydtase"/>
</dbReference>
<dbReference type="EMBL" id="BSSQ01000011">
    <property type="protein sequence ID" value="GLX68307.1"/>
    <property type="molecule type" value="Genomic_DNA"/>
</dbReference>
<accession>A0ABQ6GCE5</accession>
<dbReference type="Gene3D" id="3.40.50.720">
    <property type="entry name" value="NAD(P)-binding Rossmann-like Domain"/>
    <property type="match status" value="1"/>
</dbReference>
<dbReference type="PANTHER" id="PTHR43000">
    <property type="entry name" value="DTDP-D-GLUCOSE 4,6-DEHYDRATASE-RELATED"/>
    <property type="match status" value="1"/>
</dbReference>
<evidence type="ECO:0000256" key="1">
    <source>
        <dbReference type="ARBA" id="ARBA00007637"/>
    </source>
</evidence>
<dbReference type="Pfam" id="PF01370">
    <property type="entry name" value="Epimerase"/>
    <property type="match status" value="2"/>
</dbReference>
<gene>
    <name evidence="3" type="ORF">MU1_26520</name>
</gene>
<sequence>MTKKATVIGARGFVGSHLAAQLSKNGYDVYCPEKVDPDVYAKPLGHLFYCAGITSDFRSRPYDVVEAHTGYISKLLRSAEFDSLLYLSTTRLYHRAECTDEDAPLLVNPNEREDIYALSKLLGESVCLNSGRAHVRVARLSNVVGDDFRSSNFIYSVMDDIISRGEVTLHSTLDSEKDYIRIDDVVEALVQIALNGQHFIYNVASGHNLANQQLFDAWAQVMPFELKFAPAAVRFRYHPIAIRRMREEFGFEPSSCLPAIKQLLVHKSLNP</sequence>
<dbReference type="InterPro" id="IPR036291">
    <property type="entry name" value="NAD(P)-bd_dom_sf"/>
</dbReference>
<protein>
    <submittedName>
        <fullName evidence="3">Sugar nucleotide oxidoreductaseepimerase</fullName>
    </submittedName>
</protein>
<feature type="domain" description="NAD-dependent epimerase/dehydratase" evidence="2">
    <location>
        <begin position="59"/>
        <end position="204"/>
    </location>
</feature>